<dbReference type="GO" id="GO:0004386">
    <property type="term" value="F:helicase activity"/>
    <property type="evidence" value="ECO:0007669"/>
    <property type="project" value="UniProtKB-KW"/>
</dbReference>
<evidence type="ECO:0000256" key="9">
    <source>
        <dbReference type="ARBA" id="ARBA00023118"/>
    </source>
</evidence>
<accession>A0A1W6LLL9</accession>
<keyword evidence="9" id="KW-0051">Antiviral defense</keyword>
<keyword evidence="7 13" id="KW-0347">Helicase</keyword>
<dbReference type="AlphaFoldDB" id="A0A1W6LLL9"/>
<dbReference type="GO" id="GO:0004518">
    <property type="term" value="F:nuclease activity"/>
    <property type="evidence" value="ECO:0007669"/>
    <property type="project" value="UniProtKB-KW"/>
</dbReference>
<dbReference type="InterPro" id="IPR006474">
    <property type="entry name" value="Helicase_Cas3_CRISPR-ass_core"/>
</dbReference>
<dbReference type="GO" id="GO:0003676">
    <property type="term" value="F:nucleic acid binding"/>
    <property type="evidence" value="ECO:0007669"/>
    <property type="project" value="InterPro"/>
</dbReference>
<dbReference type="SUPFAM" id="SSF52540">
    <property type="entry name" value="P-loop containing nucleoside triphosphate hydrolases"/>
    <property type="match status" value="1"/>
</dbReference>
<dbReference type="CDD" id="cd09641">
    <property type="entry name" value="Cas3''_I"/>
    <property type="match status" value="1"/>
</dbReference>
<dbReference type="GO" id="GO:0051607">
    <property type="term" value="P:defense response to virus"/>
    <property type="evidence" value="ECO:0007669"/>
    <property type="project" value="UniProtKB-KW"/>
</dbReference>
<dbReference type="STRING" id="1941349.STSP1_01046"/>
<name>A0A1W6LLL9_9BACT</name>
<dbReference type="InterPro" id="IPR038257">
    <property type="entry name" value="CRISPR-assoc_Cas3_HD_sf"/>
</dbReference>
<keyword evidence="5" id="KW-0547">Nucleotide-binding</keyword>
<keyword evidence="6" id="KW-0378">Hydrolase</keyword>
<protein>
    <submittedName>
        <fullName evidence="13">Helicase Cas3</fullName>
    </submittedName>
</protein>
<dbReference type="GO" id="GO:0016787">
    <property type="term" value="F:hydrolase activity"/>
    <property type="evidence" value="ECO:0007669"/>
    <property type="project" value="UniProtKB-KW"/>
</dbReference>
<dbReference type="EMBL" id="CP021023">
    <property type="protein sequence ID" value="ARN56657.1"/>
    <property type="molecule type" value="Genomic_DNA"/>
</dbReference>
<evidence type="ECO:0000313" key="13">
    <source>
        <dbReference type="EMBL" id="ARN56657.1"/>
    </source>
</evidence>
<dbReference type="Pfam" id="PF00270">
    <property type="entry name" value="DEAD"/>
    <property type="match status" value="1"/>
</dbReference>
<dbReference type="GO" id="GO:0005524">
    <property type="term" value="F:ATP binding"/>
    <property type="evidence" value="ECO:0007669"/>
    <property type="project" value="UniProtKB-KW"/>
</dbReference>
<comment type="similarity">
    <text evidence="1">In the N-terminal section; belongs to the CRISPR-associated nuclease Cas3-HD family.</text>
</comment>
<evidence type="ECO:0000313" key="14">
    <source>
        <dbReference type="Proteomes" id="UP000193334"/>
    </source>
</evidence>
<dbReference type="Pfam" id="PF22590">
    <property type="entry name" value="Cas3-like_C_2"/>
    <property type="match status" value="1"/>
</dbReference>
<dbReference type="Gene3D" id="1.10.3210.30">
    <property type="match status" value="1"/>
</dbReference>
<evidence type="ECO:0000256" key="2">
    <source>
        <dbReference type="ARBA" id="ARBA00009046"/>
    </source>
</evidence>
<evidence type="ECO:0000256" key="7">
    <source>
        <dbReference type="ARBA" id="ARBA00022806"/>
    </source>
</evidence>
<dbReference type="KEGG" id="pbp:STSP1_01046"/>
<feature type="domain" description="Helicase C-terminal" evidence="11">
    <location>
        <begin position="448"/>
        <end position="609"/>
    </location>
</feature>
<dbReference type="Gene3D" id="3.40.50.300">
    <property type="entry name" value="P-loop containing nucleotide triphosphate hydrolases"/>
    <property type="match status" value="2"/>
</dbReference>
<organism evidence="13 14">
    <name type="scientific">Sedimentisphaera salicampi</name>
    <dbReference type="NCBI Taxonomy" id="1941349"/>
    <lineage>
        <taxon>Bacteria</taxon>
        <taxon>Pseudomonadati</taxon>
        <taxon>Planctomycetota</taxon>
        <taxon>Phycisphaerae</taxon>
        <taxon>Sedimentisphaerales</taxon>
        <taxon>Sedimentisphaeraceae</taxon>
        <taxon>Sedimentisphaera</taxon>
    </lineage>
</organism>
<evidence type="ECO:0000256" key="4">
    <source>
        <dbReference type="ARBA" id="ARBA00022723"/>
    </source>
</evidence>
<gene>
    <name evidence="13" type="ORF">STSP1_01046</name>
</gene>
<comment type="similarity">
    <text evidence="2">In the central section; belongs to the CRISPR-associated helicase Cas3 family.</text>
</comment>
<keyword evidence="4" id="KW-0479">Metal-binding</keyword>
<feature type="domain" description="HD Cas3-type" evidence="12">
    <location>
        <begin position="19"/>
        <end position="186"/>
    </location>
</feature>
<evidence type="ECO:0000256" key="5">
    <source>
        <dbReference type="ARBA" id="ARBA00022741"/>
    </source>
</evidence>
<evidence type="ECO:0000256" key="8">
    <source>
        <dbReference type="ARBA" id="ARBA00022840"/>
    </source>
</evidence>
<evidence type="ECO:0000259" key="12">
    <source>
        <dbReference type="PROSITE" id="PS51643"/>
    </source>
</evidence>
<evidence type="ECO:0000256" key="1">
    <source>
        <dbReference type="ARBA" id="ARBA00006847"/>
    </source>
</evidence>
<evidence type="ECO:0000259" key="10">
    <source>
        <dbReference type="PROSITE" id="PS51192"/>
    </source>
</evidence>
<dbReference type="NCBIfam" id="TIGR01587">
    <property type="entry name" value="cas3_core"/>
    <property type="match status" value="1"/>
</dbReference>
<dbReference type="InterPro" id="IPR054712">
    <property type="entry name" value="Cas3-like_dom"/>
</dbReference>
<dbReference type="SUPFAM" id="SSF109604">
    <property type="entry name" value="HD-domain/PDEase-like"/>
    <property type="match status" value="1"/>
</dbReference>
<proteinExistence type="inferred from homology"/>
<sequence length="735" mass="83698">MAKKYYAHSKPVNLIDNKSRENWHLLKDHLQSVAEISSSFASEFNCSNWGYLIGLLHDTGKYSKEFQDYLLKSSQSPPNKKPSIKVDHSTAGGQYVSGIDPQIGKLLAYCICGHHSGLPDGLSSESSCLNERLKKEVPEYHHADTIKSNLDLPKNPPFPISTDRAGIQLFFLIKMLFSSLVDADFLDSENFFDYKRTSLRGSNHTLRDLHHALSNNMDAMLSNVPDTNINKIRKDILKDCIEASSLPPGLFSLTVPTGGGKTLSSMRFALEHAIKNKKERIIYVIPYTNIIEQNAEVFREFLHPDAVIEHHSNFEYDDNDFEYNKAKLASENWDWPVIITTSVQFYESLFSNKTSKNRKLHNIVNSVIILDEVQKIPLEYLIPCIESLRELSQSYNCTTVLCSATQPAIIKRNDFPQGLENVREIAKSPNQLAEKLKRVQAKYLGVRNEEEIAEELSNASQGLCIVNTKKTAAEIFRLLPQENSYHLSTNMYPAHRRKVLEEIKGRLNNHEACLLVSTQLVEAGVDIDFPVVYRAMAGLDSIAQAAGRCNREGRLDWGKLFIFEPENGCPPGFLTQSANETVTILNTSKKEILDLSNIEEYFKNLYWISEEQLDKEGIVKEIEESKQNLNFPFKKVSENFKLIKDDTKPLIIQRDKEAKKLISEVNEFANLRKISRQLQKYTVQVHQSNWAKLFEYGAIEIVQDTFPVLIRDELYDEKIGLNLDNLEIDAGKLIV</sequence>
<reference evidence="14" key="1">
    <citation type="submission" date="2017-04" db="EMBL/GenBank/DDBJ databases">
        <title>Comparative genomics and description of representatives of a novel lineage of planctomycetes thriving in anoxic sediments.</title>
        <authorList>
            <person name="Spring S."/>
            <person name="Bunk B."/>
            <person name="Sproer C."/>
        </authorList>
    </citation>
    <scope>NUCLEOTIDE SEQUENCE [LARGE SCALE GENOMIC DNA]</scope>
    <source>
        <strain evidence="14">ST-PulAB-D4</strain>
    </source>
</reference>
<dbReference type="InterPro" id="IPR014001">
    <property type="entry name" value="Helicase_ATP-bd"/>
</dbReference>
<dbReference type="InterPro" id="IPR006483">
    <property type="entry name" value="CRISPR-assoc_Cas3_HD"/>
</dbReference>
<feature type="domain" description="Helicase ATP-binding" evidence="10">
    <location>
        <begin position="242"/>
        <end position="424"/>
    </location>
</feature>
<dbReference type="InterPro" id="IPR027417">
    <property type="entry name" value="P-loop_NTPase"/>
</dbReference>
<dbReference type="PROSITE" id="PS51194">
    <property type="entry name" value="HELICASE_CTER"/>
    <property type="match status" value="1"/>
</dbReference>
<evidence type="ECO:0000256" key="6">
    <source>
        <dbReference type="ARBA" id="ARBA00022801"/>
    </source>
</evidence>
<evidence type="ECO:0000256" key="3">
    <source>
        <dbReference type="ARBA" id="ARBA00022722"/>
    </source>
</evidence>
<evidence type="ECO:0000259" key="11">
    <source>
        <dbReference type="PROSITE" id="PS51194"/>
    </source>
</evidence>
<keyword evidence="3" id="KW-0540">Nuclease</keyword>
<dbReference type="GO" id="GO:0046872">
    <property type="term" value="F:metal ion binding"/>
    <property type="evidence" value="ECO:0007669"/>
    <property type="project" value="UniProtKB-KW"/>
</dbReference>
<dbReference type="NCBIfam" id="TIGR01596">
    <property type="entry name" value="cas3_HD"/>
    <property type="match status" value="1"/>
</dbReference>
<dbReference type="InterPro" id="IPR001650">
    <property type="entry name" value="Helicase_C-like"/>
</dbReference>
<dbReference type="SMART" id="SM00487">
    <property type="entry name" value="DEXDc"/>
    <property type="match status" value="1"/>
</dbReference>
<dbReference type="InterPro" id="IPR011545">
    <property type="entry name" value="DEAD/DEAH_box_helicase_dom"/>
</dbReference>
<dbReference type="PROSITE" id="PS51643">
    <property type="entry name" value="HD_CAS3"/>
    <property type="match status" value="1"/>
</dbReference>
<keyword evidence="14" id="KW-1185">Reference proteome</keyword>
<dbReference type="RefSeq" id="WP_085755346.1">
    <property type="nucleotide sequence ID" value="NZ_CP021023.1"/>
</dbReference>
<dbReference type="Proteomes" id="UP000193334">
    <property type="component" value="Chromosome"/>
</dbReference>
<dbReference type="PANTHER" id="PTHR24031">
    <property type="entry name" value="RNA HELICASE"/>
    <property type="match status" value="1"/>
</dbReference>
<dbReference type="CDD" id="cd17930">
    <property type="entry name" value="DEXHc_cas3"/>
    <property type="match status" value="1"/>
</dbReference>
<dbReference type="PROSITE" id="PS51192">
    <property type="entry name" value="HELICASE_ATP_BIND_1"/>
    <property type="match status" value="1"/>
</dbReference>
<keyword evidence="8" id="KW-0067">ATP-binding</keyword>